<dbReference type="InterPro" id="IPR001969">
    <property type="entry name" value="Aspartic_peptidase_AS"/>
</dbReference>
<dbReference type="GO" id="GO:0006508">
    <property type="term" value="P:proteolysis"/>
    <property type="evidence" value="ECO:0007669"/>
    <property type="project" value="UniProtKB-KW"/>
</dbReference>
<keyword evidence="4" id="KW-0064">Aspartyl protease</keyword>
<dbReference type="PANTHER" id="PTHR47965:SF12">
    <property type="entry name" value="ASPARTIC PROTEINASE 3-RELATED"/>
    <property type="match status" value="1"/>
</dbReference>
<evidence type="ECO:0000313" key="9">
    <source>
        <dbReference type="EMBL" id="KAK0614731.1"/>
    </source>
</evidence>
<keyword evidence="3" id="KW-0732">Signal</keyword>
<evidence type="ECO:0000256" key="7">
    <source>
        <dbReference type="SAM" id="MobiDB-lite"/>
    </source>
</evidence>
<keyword evidence="6" id="KW-0865">Zymogen</keyword>
<dbReference type="PROSITE" id="PS00141">
    <property type="entry name" value="ASP_PROTEASE"/>
    <property type="match status" value="1"/>
</dbReference>
<sequence>MNESHTYHIAPANVPGSAGMSGHDTRVTVAINLAIMKPSIPTVIQAATTACYPRLRDAERDVGEQEGRDFGEHRRGRHSGHGRATLLEQAAIGTTNFNLMVDTGSANTWVGSSNYSICKAPGPTGAPCKLPGTLSVLKLLSRLIGASDRIISDVFGPDLDGILGLGPREATSDPLNPNSPYYDPILTSLIKTCAIPANSFSLVLSGAADITTRDGGCLTFGGRPNFIKVTSPWATTPFLTSVLSTHGIPSASINSPFLPPRKPQSHPSRKHGTLAIMDSGTLLTRLIPPAVQALYNLMPGTHISSCSNRNPKANAKCTDDTGVWDLPCTGALPRFSITLGGMEWNGPPLVEVKTLDDGNGRSTDPIPLVFNEIAKSEATFHEQLRPVCLPVYPALFCRSMWAV</sequence>
<dbReference type="InterPro" id="IPR033121">
    <property type="entry name" value="PEPTIDASE_A1"/>
</dbReference>
<evidence type="ECO:0000256" key="1">
    <source>
        <dbReference type="ARBA" id="ARBA00007447"/>
    </source>
</evidence>
<dbReference type="EMBL" id="JAULSU010000006">
    <property type="protein sequence ID" value="KAK0614731.1"/>
    <property type="molecule type" value="Genomic_DNA"/>
</dbReference>
<name>A0AA39WG34_9PEZI</name>
<dbReference type="Proteomes" id="UP001175000">
    <property type="component" value="Unassembled WGS sequence"/>
</dbReference>
<dbReference type="AlphaFoldDB" id="A0AA39WG34"/>
<evidence type="ECO:0000256" key="4">
    <source>
        <dbReference type="ARBA" id="ARBA00022750"/>
    </source>
</evidence>
<comment type="caution">
    <text evidence="9">The sequence shown here is derived from an EMBL/GenBank/DDBJ whole genome shotgun (WGS) entry which is preliminary data.</text>
</comment>
<evidence type="ECO:0000259" key="8">
    <source>
        <dbReference type="Pfam" id="PF00026"/>
    </source>
</evidence>
<accession>A0AA39WG34</accession>
<organism evidence="9 10">
    <name type="scientific">Immersiella caudata</name>
    <dbReference type="NCBI Taxonomy" id="314043"/>
    <lineage>
        <taxon>Eukaryota</taxon>
        <taxon>Fungi</taxon>
        <taxon>Dikarya</taxon>
        <taxon>Ascomycota</taxon>
        <taxon>Pezizomycotina</taxon>
        <taxon>Sordariomycetes</taxon>
        <taxon>Sordariomycetidae</taxon>
        <taxon>Sordariales</taxon>
        <taxon>Lasiosphaeriaceae</taxon>
        <taxon>Immersiella</taxon>
    </lineage>
</organism>
<evidence type="ECO:0000256" key="6">
    <source>
        <dbReference type="ARBA" id="ARBA00023145"/>
    </source>
</evidence>
<feature type="compositionally biased region" description="Basic and acidic residues" evidence="7">
    <location>
        <begin position="62"/>
        <end position="73"/>
    </location>
</feature>
<reference evidence="9" key="1">
    <citation type="submission" date="2023-06" db="EMBL/GenBank/DDBJ databases">
        <title>Genome-scale phylogeny and comparative genomics of the fungal order Sordariales.</title>
        <authorList>
            <consortium name="Lawrence Berkeley National Laboratory"/>
            <person name="Hensen N."/>
            <person name="Bonometti L."/>
            <person name="Westerberg I."/>
            <person name="Brannstrom I.O."/>
            <person name="Guillou S."/>
            <person name="Cros-Aarteil S."/>
            <person name="Calhoun S."/>
            <person name="Haridas S."/>
            <person name="Kuo A."/>
            <person name="Mondo S."/>
            <person name="Pangilinan J."/>
            <person name="Riley R."/>
            <person name="Labutti K."/>
            <person name="Andreopoulos B."/>
            <person name="Lipzen A."/>
            <person name="Chen C."/>
            <person name="Yanf M."/>
            <person name="Daum C."/>
            <person name="Ng V."/>
            <person name="Clum A."/>
            <person name="Steindorff A."/>
            <person name="Ohm R."/>
            <person name="Martin F."/>
            <person name="Silar P."/>
            <person name="Natvig D."/>
            <person name="Lalanne C."/>
            <person name="Gautier V."/>
            <person name="Ament-Velasquez S.L."/>
            <person name="Kruys A."/>
            <person name="Hutchinson M.I."/>
            <person name="Powell A.J."/>
            <person name="Barry K."/>
            <person name="Miller A.N."/>
            <person name="Grigoriev I.V."/>
            <person name="Debuchy R."/>
            <person name="Gladieux P."/>
            <person name="Thoren M.H."/>
            <person name="Johannesson H."/>
        </authorList>
    </citation>
    <scope>NUCLEOTIDE SEQUENCE</scope>
    <source>
        <strain evidence="9">CBS 606.72</strain>
    </source>
</reference>
<evidence type="ECO:0000313" key="10">
    <source>
        <dbReference type="Proteomes" id="UP001175000"/>
    </source>
</evidence>
<keyword evidence="10" id="KW-1185">Reference proteome</keyword>
<dbReference type="InterPro" id="IPR021109">
    <property type="entry name" value="Peptidase_aspartic_dom_sf"/>
</dbReference>
<keyword evidence="2" id="KW-0645">Protease</keyword>
<protein>
    <submittedName>
        <fullName evidence="9">Aspartic peptidase domain-containing protein</fullName>
    </submittedName>
</protein>
<dbReference type="InterPro" id="IPR001461">
    <property type="entry name" value="Aspartic_peptidase_A1"/>
</dbReference>
<evidence type="ECO:0000256" key="2">
    <source>
        <dbReference type="ARBA" id="ARBA00022670"/>
    </source>
</evidence>
<feature type="region of interest" description="Disordered" evidence="7">
    <location>
        <begin position="62"/>
        <end position="81"/>
    </location>
</feature>
<evidence type="ECO:0000256" key="3">
    <source>
        <dbReference type="ARBA" id="ARBA00022729"/>
    </source>
</evidence>
<dbReference type="Pfam" id="PF00026">
    <property type="entry name" value="Asp"/>
    <property type="match status" value="1"/>
</dbReference>
<dbReference type="Gene3D" id="2.40.70.10">
    <property type="entry name" value="Acid Proteases"/>
    <property type="match status" value="2"/>
</dbReference>
<keyword evidence="5" id="KW-0378">Hydrolase</keyword>
<dbReference type="GO" id="GO:0004190">
    <property type="term" value="F:aspartic-type endopeptidase activity"/>
    <property type="evidence" value="ECO:0007669"/>
    <property type="project" value="UniProtKB-KW"/>
</dbReference>
<dbReference type="PANTHER" id="PTHR47965">
    <property type="entry name" value="ASPARTYL PROTEASE-RELATED"/>
    <property type="match status" value="1"/>
</dbReference>
<evidence type="ECO:0000256" key="5">
    <source>
        <dbReference type="ARBA" id="ARBA00022801"/>
    </source>
</evidence>
<gene>
    <name evidence="9" type="ORF">B0T14DRAFT_499938</name>
</gene>
<feature type="domain" description="Peptidase A1" evidence="8">
    <location>
        <begin position="157"/>
        <end position="344"/>
    </location>
</feature>
<proteinExistence type="inferred from homology"/>
<comment type="similarity">
    <text evidence="1">Belongs to the peptidase A1 family.</text>
</comment>
<dbReference type="SUPFAM" id="SSF50630">
    <property type="entry name" value="Acid proteases"/>
    <property type="match status" value="1"/>
</dbReference>
<dbReference type="InterPro" id="IPR034164">
    <property type="entry name" value="Pepsin-like_dom"/>
</dbReference>
<dbReference type="CDD" id="cd05471">
    <property type="entry name" value="pepsin_like"/>
    <property type="match status" value="1"/>
</dbReference>